<dbReference type="EMBL" id="JAUIZM010000002">
    <property type="protein sequence ID" value="KAK1396211.1"/>
    <property type="molecule type" value="Genomic_DNA"/>
</dbReference>
<dbReference type="PANTHER" id="PTHR24353:SF37">
    <property type="entry name" value="CAMP-DEPENDENT PROTEIN KINASE CATALYTIC SUBUNIT PRKX"/>
    <property type="match status" value="1"/>
</dbReference>
<evidence type="ECO:0000256" key="4">
    <source>
        <dbReference type="ARBA" id="ARBA00022777"/>
    </source>
</evidence>
<proteinExistence type="predicted"/>
<gene>
    <name evidence="7" type="ORF">POM88_006074</name>
</gene>
<sequence length="234" mass="26039">MNTLRLDGNVEKGGEDIGCLAKRFQDFGFVETGGRSLESSVEEERGLGFGAYSIVGTPDYIAPEVLLKKGYSLECDWWSLGAIMFEMLVGYPPFYSDDPMTTCLSPLFPLLASLFSGNKCIACYLCFFEYLHRSMLSVIDINEGRLRILAETAKLQQVDNVITTIFMLISVYLLRFKVHEADLEMTALTPLHFGMMPKHICRLKLLVHDTYMSETDLSANGAYVGLTPPGDVGS</sequence>
<dbReference type="Proteomes" id="UP001237642">
    <property type="component" value="Unassembled WGS sequence"/>
</dbReference>
<keyword evidence="4" id="KW-0418">Kinase</keyword>
<evidence type="ECO:0000313" key="8">
    <source>
        <dbReference type="Proteomes" id="UP001237642"/>
    </source>
</evidence>
<dbReference type="SUPFAM" id="SSF56112">
    <property type="entry name" value="Protein kinase-like (PK-like)"/>
    <property type="match status" value="1"/>
</dbReference>
<dbReference type="GO" id="GO:0004691">
    <property type="term" value="F:cAMP-dependent protein kinase activity"/>
    <property type="evidence" value="ECO:0007669"/>
    <property type="project" value="TreeGrafter"/>
</dbReference>
<comment type="caution">
    <text evidence="7">The sequence shown here is derived from an EMBL/GenBank/DDBJ whole genome shotgun (WGS) entry which is preliminary data.</text>
</comment>
<protein>
    <recommendedName>
        <fullName evidence="6">Protein kinase domain-containing protein</fullName>
    </recommendedName>
</protein>
<reference evidence="7" key="2">
    <citation type="submission" date="2023-05" db="EMBL/GenBank/DDBJ databases">
        <authorList>
            <person name="Schelkunov M.I."/>
        </authorList>
    </citation>
    <scope>NUCLEOTIDE SEQUENCE</scope>
    <source>
        <strain evidence="7">Hsosn_3</strain>
        <tissue evidence="7">Leaf</tissue>
    </source>
</reference>
<accession>A0AAD8N511</accession>
<name>A0AAD8N511_9APIA</name>
<dbReference type="Pfam" id="PF00069">
    <property type="entry name" value="Pkinase"/>
    <property type="match status" value="1"/>
</dbReference>
<dbReference type="GO" id="GO:0005952">
    <property type="term" value="C:cAMP-dependent protein kinase complex"/>
    <property type="evidence" value="ECO:0007669"/>
    <property type="project" value="TreeGrafter"/>
</dbReference>
<keyword evidence="3" id="KW-0547">Nucleotide-binding</keyword>
<dbReference type="Gene3D" id="1.10.510.10">
    <property type="entry name" value="Transferase(Phosphotransferase) domain 1"/>
    <property type="match status" value="1"/>
</dbReference>
<feature type="domain" description="Protein kinase" evidence="6">
    <location>
        <begin position="1"/>
        <end position="167"/>
    </location>
</feature>
<dbReference type="InterPro" id="IPR011009">
    <property type="entry name" value="Kinase-like_dom_sf"/>
</dbReference>
<evidence type="ECO:0000256" key="2">
    <source>
        <dbReference type="ARBA" id="ARBA00022679"/>
    </source>
</evidence>
<evidence type="ECO:0000313" key="7">
    <source>
        <dbReference type="EMBL" id="KAK1396211.1"/>
    </source>
</evidence>
<dbReference type="GO" id="GO:0005524">
    <property type="term" value="F:ATP binding"/>
    <property type="evidence" value="ECO:0007669"/>
    <property type="project" value="UniProtKB-KW"/>
</dbReference>
<dbReference type="PANTHER" id="PTHR24353">
    <property type="entry name" value="CYCLIC NUCLEOTIDE-DEPENDENT PROTEIN KINASE"/>
    <property type="match status" value="1"/>
</dbReference>
<keyword evidence="1" id="KW-0723">Serine/threonine-protein kinase</keyword>
<evidence type="ECO:0000256" key="1">
    <source>
        <dbReference type="ARBA" id="ARBA00022527"/>
    </source>
</evidence>
<reference evidence="7" key="1">
    <citation type="submission" date="2023-02" db="EMBL/GenBank/DDBJ databases">
        <title>Genome of toxic invasive species Heracleum sosnowskyi carries increased number of genes despite the absence of recent whole-genome duplications.</title>
        <authorList>
            <person name="Schelkunov M."/>
            <person name="Shtratnikova V."/>
            <person name="Makarenko M."/>
            <person name="Klepikova A."/>
            <person name="Omelchenko D."/>
            <person name="Novikova G."/>
            <person name="Obukhova E."/>
            <person name="Bogdanov V."/>
            <person name="Penin A."/>
            <person name="Logacheva M."/>
        </authorList>
    </citation>
    <scope>NUCLEOTIDE SEQUENCE</scope>
    <source>
        <strain evidence="7">Hsosn_3</strain>
        <tissue evidence="7">Leaf</tissue>
    </source>
</reference>
<dbReference type="AlphaFoldDB" id="A0AAD8N511"/>
<evidence type="ECO:0000256" key="3">
    <source>
        <dbReference type="ARBA" id="ARBA00022741"/>
    </source>
</evidence>
<evidence type="ECO:0000256" key="5">
    <source>
        <dbReference type="ARBA" id="ARBA00022840"/>
    </source>
</evidence>
<keyword evidence="2" id="KW-0808">Transferase</keyword>
<evidence type="ECO:0000259" key="6">
    <source>
        <dbReference type="PROSITE" id="PS50011"/>
    </source>
</evidence>
<keyword evidence="5" id="KW-0067">ATP-binding</keyword>
<dbReference type="PROSITE" id="PS50011">
    <property type="entry name" value="PROTEIN_KINASE_DOM"/>
    <property type="match status" value="1"/>
</dbReference>
<organism evidence="7 8">
    <name type="scientific">Heracleum sosnowskyi</name>
    <dbReference type="NCBI Taxonomy" id="360622"/>
    <lineage>
        <taxon>Eukaryota</taxon>
        <taxon>Viridiplantae</taxon>
        <taxon>Streptophyta</taxon>
        <taxon>Embryophyta</taxon>
        <taxon>Tracheophyta</taxon>
        <taxon>Spermatophyta</taxon>
        <taxon>Magnoliopsida</taxon>
        <taxon>eudicotyledons</taxon>
        <taxon>Gunneridae</taxon>
        <taxon>Pentapetalae</taxon>
        <taxon>asterids</taxon>
        <taxon>campanulids</taxon>
        <taxon>Apiales</taxon>
        <taxon>Apiaceae</taxon>
        <taxon>Apioideae</taxon>
        <taxon>apioid superclade</taxon>
        <taxon>Tordylieae</taxon>
        <taxon>Tordyliinae</taxon>
        <taxon>Heracleum</taxon>
    </lineage>
</organism>
<keyword evidence="8" id="KW-1185">Reference proteome</keyword>
<dbReference type="InterPro" id="IPR000719">
    <property type="entry name" value="Prot_kinase_dom"/>
</dbReference>